<dbReference type="RefSeq" id="WP_302715287.1">
    <property type="nucleotide sequence ID" value="NZ_JAULRT010000062.1"/>
</dbReference>
<comment type="subcellular location">
    <subcellularLocation>
        <location evidence="1 4">Cell outer membrane</location>
    </subcellularLocation>
</comment>
<organism evidence="8 9">
    <name type="scientific">Gilvimarinus algae</name>
    <dbReference type="NCBI Taxonomy" id="3058037"/>
    <lineage>
        <taxon>Bacteria</taxon>
        <taxon>Pseudomonadati</taxon>
        <taxon>Pseudomonadota</taxon>
        <taxon>Gammaproteobacteria</taxon>
        <taxon>Cellvibrionales</taxon>
        <taxon>Cellvibrionaceae</taxon>
        <taxon>Gilvimarinus</taxon>
    </lineage>
</organism>
<evidence type="ECO:0000313" key="9">
    <source>
        <dbReference type="Proteomes" id="UP001168380"/>
    </source>
</evidence>
<dbReference type="Proteomes" id="UP001168380">
    <property type="component" value="Unassembled WGS sequence"/>
</dbReference>
<dbReference type="PANTHER" id="PTHR40980">
    <property type="entry name" value="PLUG DOMAIN-CONTAINING PROTEIN"/>
    <property type="match status" value="1"/>
</dbReference>
<keyword evidence="9" id="KW-1185">Reference proteome</keyword>
<accession>A0ABT8TKP2</accession>
<dbReference type="Pfam" id="PF07715">
    <property type="entry name" value="Plug"/>
    <property type="match status" value="1"/>
</dbReference>
<comment type="caution">
    <text evidence="8">The sequence shown here is derived from an EMBL/GenBank/DDBJ whole genome shotgun (WGS) entry which is preliminary data.</text>
</comment>
<dbReference type="NCBIfam" id="TIGR01782">
    <property type="entry name" value="TonB-Xanth-Caul"/>
    <property type="match status" value="1"/>
</dbReference>
<dbReference type="Gene3D" id="2.40.170.20">
    <property type="entry name" value="TonB-dependent receptor, beta-barrel domain"/>
    <property type="match status" value="1"/>
</dbReference>
<dbReference type="PANTHER" id="PTHR40980:SF3">
    <property type="entry name" value="TONB-DEPENDENT RECEPTOR-LIKE BETA-BARREL DOMAIN-CONTAINING PROTEIN"/>
    <property type="match status" value="1"/>
</dbReference>
<evidence type="ECO:0000256" key="4">
    <source>
        <dbReference type="RuleBase" id="RU003357"/>
    </source>
</evidence>
<comment type="similarity">
    <text evidence="4">Belongs to the TonB-dependent receptor family.</text>
</comment>
<feature type="domain" description="TonB-dependent receptor-like beta-barrel" evidence="6">
    <location>
        <begin position="438"/>
        <end position="941"/>
    </location>
</feature>
<dbReference type="InterPro" id="IPR010104">
    <property type="entry name" value="TonB_rcpt_bac"/>
</dbReference>
<gene>
    <name evidence="8" type="ORF">QWI16_17865</name>
</gene>
<feature type="domain" description="TonB-dependent receptor plug" evidence="7">
    <location>
        <begin position="62"/>
        <end position="159"/>
    </location>
</feature>
<keyword evidence="4" id="KW-0798">TonB box</keyword>
<dbReference type="InterPro" id="IPR036942">
    <property type="entry name" value="Beta-barrel_TonB_sf"/>
</dbReference>
<keyword evidence="8" id="KW-0675">Receptor</keyword>
<evidence type="ECO:0000259" key="7">
    <source>
        <dbReference type="Pfam" id="PF07715"/>
    </source>
</evidence>
<proteinExistence type="inferred from homology"/>
<feature type="signal peptide" evidence="5">
    <location>
        <begin position="1"/>
        <end position="25"/>
    </location>
</feature>
<evidence type="ECO:0000256" key="5">
    <source>
        <dbReference type="SAM" id="SignalP"/>
    </source>
</evidence>
<keyword evidence="3" id="KW-0998">Cell outer membrane</keyword>
<keyword evidence="2 4" id="KW-0472">Membrane</keyword>
<feature type="chain" id="PRO_5047178175" evidence="5">
    <location>
        <begin position="26"/>
        <end position="974"/>
    </location>
</feature>
<dbReference type="InterPro" id="IPR037066">
    <property type="entry name" value="Plug_dom_sf"/>
</dbReference>
<dbReference type="Pfam" id="PF00593">
    <property type="entry name" value="TonB_dep_Rec_b-barrel"/>
    <property type="match status" value="1"/>
</dbReference>
<reference evidence="8" key="1">
    <citation type="submission" date="2023-07" db="EMBL/GenBank/DDBJ databases">
        <title>Gilvimarinus algae sp. nov., isolated from the surface of Kelp.</title>
        <authorList>
            <person name="Sun Y.Y."/>
            <person name="Gong Y."/>
            <person name="Du Z.J."/>
        </authorList>
    </citation>
    <scope>NUCLEOTIDE SEQUENCE</scope>
    <source>
        <strain evidence="8">SDUM040014</strain>
    </source>
</reference>
<dbReference type="InterPro" id="IPR000531">
    <property type="entry name" value="Beta-barrel_TonB"/>
</dbReference>
<evidence type="ECO:0000313" key="8">
    <source>
        <dbReference type="EMBL" id="MDO3384054.1"/>
    </source>
</evidence>
<dbReference type="InterPro" id="IPR012910">
    <property type="entry name" value="Plug_dom"/>
</dbReference>
<dbReference type="SUPFAM" id="SSF56935">
    <property type="entry name" value="Porins"/>
    <property type="match status" value="1"/>
</dbReference>
<evidence type="ECO:0000256" key="1">
    <source>
        <dbReference type="ARBA" id="ARBA00004442"/>
    </source>
</evidence>
<keyword evidence="5" id="KW-0732">Signal</keyword>
<dbReference type="Gene3D" id="2.170.130.10">
    <property type="entry name" value="TonB-dependent receptor, plug domain"/>
    <property type="match status" value="1"/>
</dbReference>
<protein>
    <submittedName>
        <fullName evidence="8">TonB-dependent receptor</fullName>
    </submittedName>
</protein>
<evidence type="ECO:0000259" key="6">
    <source>
        <dbReference type="Pfam" id="PF00593"/>
    </source>
</evidence>
<evidence type="ECO:0000256" key="2">
    <source>
        <dbReference type="ARBA" id="ARBA00023136"/>
    </source>
</evidence>
<sequence length="974" mass="106375">MNRISFKRHALASSIALVSALPAIAQENNPTQTMEPLEEVRVVGLAASQARNLDEKRMNVGVSDTITAEDIGKLPDTTIADTLQRIPGVQIRRSAGEGSTINVRGMPQVTALLNGEQFLSAGSITTVQPDFTDVPSPLISGITVHKSQTASLLAGGISGTLDLTTVRPLDLDQGWTFSGNAELAQGSESKGDDGRLSGFAGFNGEDFGVVLTATYDQKTLANYRNGTILNGMELIGEDIRDQRDFNNDGDNNDTFLGQRFYGVMDRETERDRYGLSASFQANLTDSLEFIGDVFYTDMEDADRKQGMMVDSTRGNNWAYSDNFQQRLDGPLGGSIYTINTGSLLVNRVSSYSESLTNDRQSTNANLELNYENGGPWKGSLRYLHGDAERGHTENVAHGYVTSGAQHGLMRNDGSGAEPVNPNGYGPDPIDVAFDRTGEYISLGFEEGFGSDINRYNLVSTYSENNFTEEATLDVLRLDGEYDFSGSHLRSVEFGVRSGQRDVTRDTYILVAPFTTGDYSADVMWKDSGASLGDTNGDGVNSVAGGDLTIGNLNYYADMPEGWVNEVSDFGPGSIDGTFYFVNPEVMDDNFAFQEALYPGNKALTMPSRSYTVDEQTYTAYLQVNLEGEIGGMTYNGNIGGRYIETELDILQNIIGSERPCSLCTAADKIGEEIISRSYDDFLPSVNFALDLTDDLILRAAYSKNMTSLDIDDLAGGLSVGRSRAGEVLGEQLGVSPDLMVAINGTQNGNPQLEPWRSDNYDLSLEWYFSNSGLLSVAGFYMDIESFIEQGEITMGLPDADGVVRRELPVTTNINGEGGSIKGVELAYQQAFDFLPGIWGGLGASLNFTYAPSDSSNVDVYGETLPIQDNSEKSGNAVLWYDDYGWQFRIAANYRSDRLDRLGMGMGEGVIPIWTDSTVYVDVSASYDINDYVSVYVQGSNVTDEFEDQYAQWDDYVITQNVFESRWAAGVRARF</sequence>
<dbReference type="EMBL" id="JAULRT010000062">
    <property type="protein sequence ID" value="MDO3384054.1"/>
    <property type="molecule type" value="Genomic_DNA"/>
</dbReference>
<name>A0ABT8TKP2_9GAMM</name>
<evidence type="ECO:0000256" key="3">
    <source>
        <dbReference type="ARBA" id="ARBA00023237"/>
    </source>
</evidence>